<dbReference type="InterPro" id="IPR002182">
    <property type="entry name" value="NB-ARC"/>
</dbReference>
<evidence type="ECO:0000313" key="8">
    <source>
        <dbReference type="EMBL" id="KAK6946404.1"/>
    </source>
</evidence>
<dbReference type="PRINTS" id="PR00364">
    <property type="entry name" value="DISEASERSIST"/>
</dbReference>
<dbReference type="InterPro" id="IPR036388">
    <property type="entry name" value="WH-like_DNA-bd_sf"/>
</dbReference>
<feature type="domain" description="Disease resistance N-terminal" evidence="6">
    <location>
        <begin position="9"/>
        <end position="89"/>
    </location>
</feature>
<evidence type="ECO:0000313" key="9">
    <source>
        <dbReference type="Proteomes" id="UP001370490"/>
    </source>
</evidence>
<dbReference type="InterPro" id="IPR038005">
    <property type="entry name" value="RX-like_CC"/>
</dbReference>
<comment type="caution">
    <text evidence="8">The sequence shown here is derived from an EMBL/GenBank/DDBJ whole genome shotgun (WGS) entry which is preliminary data.</text>
</comment>
<feature type="domain" description="NB-ARC" evidence="5">
    <location>
        <begin position="172"/>
        <end position="341"/>
    </location>
</feature>
<keyword evidence="2" id="KW-0547">Nucleotide-binding</keyword>
<dbReference type="InterPro" id="IPR044974">
    <property type="entry name" value="Disease_R_plants"/>
</dbReference>
<proteinExistence type="predicted"/>
<dbReference type="PANTHER" id="PTHR23155">
    <property type="entry name" value="DISEASE RESISTANCE PROTEIN RP"/>
    <property type="match status" value="1"/>
</dbReference>
<feature type="compositionally biased region" description="Low complexity" evidence="4">
    <location>
        <begin position="526"/>
        <end position="542"/>
    </location>
</feature>
<accession>A0AAN8W594</accession>
<dbReference type="Gene3D" id="1.10.8.430">
    <property type="entry name" value="Helical domain of apoptotic protease-activating factors"/>
    <property type="match status" value="1"/>
</dbReference>
<dbReference type="SUPFAM" id="SSF52540">
    <property type="entry name" value="P-loop containing nucleoside triphosphate hydrolases"/>
    <property type="match status" value="1"/>
</dbReference>
<dbReference type="InterPro" id="IPR042197">
    <property type="entry name" value="Apaf_helical"/>
</dbReference>
<dbReference type="PANTHER" id="PTHR23155:SF1193">
    <property type="entry name" value="DISEASE RESISTANCE PROTEIN RPP13-RELATED"/>
    <property type="match status" value="1"/>
</dbReference>
<dbReference type="Gene3D" id="1.10.10.10">
    <property type="entry name" value="Winged helix-like DNA-binding domain superfamily/Winged helix DNA-binding domain"/>
    <property type="match status" value="1"/>
</dbReference>
<dbReference type="InterPro" id="IPR027417">
    <property type="entry name" value="P-loop_NTPase"/>
</dbReference>
<evidence type="ECO:0000256" key="4">
    <source>
        <dbReference type="SAM" id="MobiDB-lite"/>
    </source>
</evidence>
<evidence type="ECO:0000256" key="3">
    <source>
        <dbReference type="ARBA" id="ARBA00022821"/>
    </source>
</evidence>
<name>A0AAN8W594_9MAGN</name>
<evidence type="ECO:0000256" key="2">
    <source>
        <dbReference type="ARBA" id="ARBA00022741"/>
    </source>
</evidence>
<reference evidence="8 9" key="1">
    <citation type="submission" date="2023-12" db="EMBL/GenBank/DDBJ databases">
        <title>A high-quality genome assembly for Dillenia turbinata (Dilleniales).</title>
        <authorList>
            <person name="Chanderbali A."/>
        </authorList>
    </citation>
    <scope>NUCLEOTIDE SEQUENCE [LARGE SCALE GENOMIC DNA]</scope>
    <source>
        <strain evidence="8">LSX21</strain>
        <tissue evidence="8">Leaf</tissue>
    </source>
</reference>
<dbReference type="Gene3D" id="1.20.5.4130">
    <property type="match status" value="1"/>
</dbReference>
<gene>
    <name evidence="8" type="ORF">RJ641_013948</name>
</gene>
<dbReference type="FunFam" id="1.10.8.430:FF:000003">
    <property type="entry name" value="Probable disease resistance protein At5g66910"/>
    <property type="match status" value="1"/>
</dbReference>
<evidence type="ECO:0000259" key="7">
    <source>
        <dbReference type="Pfam" id="PF23559"/>
    </source>
</evidence>
<keyword evidence="9" id="KW-1185">Reference proteome</keyword>
<dbReference type="GO" id="GO:0043531">
    <property type="term" value="F:ADP binding"/>
    <property type="evidence" value="ECO:0007669"/>
    <property type="project" value="InterPro"/>
</dbReference>
<organism evidence="8 9">
    <name type="scientific">Dillenia turbinata</name>
    <dbReference type="NCBI Taxonomy" id="194707"/>
    <lineage>
        <taxon>Eukaryota</taxon>
        <taxon>Viridiplantae</taxon>
        <taxon>Streptophyta</taxon>
        <taxon>Embryophyta</taxon>
        <taxon>Tracheophyta</taxon>
        <taxon>Spermatophyta</taxon>
        <taxon>Magnoliopsida</taxon>
        <taxon>eudicotyledons</taxon>
        <taxon>Gunneridae</taxon>
        <taxon>Pentapetalae</taxon>
        <taxon>Dilleniales</taxon>
        <taxon>Dilleniaceae</taxon>
        <taxon>Dillenia</taxon>
    </lineage>
</organism>
<dbReference type="EMBL" id="JBAMMX010000002">
    <property type="protein sequence ID" value="KAK6946404.1"/>
    <property type="molecule type" value="Genomic_DNA"/>
</dbReference>
<evidence type="ECO:0000256" key="1">
    <source>
        <dbReference type="ARBA" id="ARBA00022737"/>
    </source>
</evidence>
<dbReference type="FunFam" id="3.40.50.300:FF:001091">
    <property type="entry name" value="Probable disease resistance protein At1g61300"/>
    <property type="match status" value="1"/>
</dbReference>
<dbReference type="Gene3D" id="3.40.50.300">
    <property type="entry name" value="P-loop containing nucleotide triphosphate hydrolases"/>
    <property type="match status" value="1"/>
</dbReference>
<dbReference type="GO" id="GO:0098542">
    <property type="term" value="P:defense response to other organism"/>
    <property type="evidence" value="ECO:0007669"/>
    <property type="project" value="TreeGrafter"/>
</dbReference>
<dbReference type="Pfam" id="PF23559">
    <property type="entry name" value="WHD_DRP"/>
    <property type="match status" value="1"/>
</dbReference>
<evidence type="ECO:0000259" key="5">
    <source>
        <dbReference type="Pfam" id="PF00931"/>
    </source>
</evidence>
<keyword evidence="1" id="KW-0677">Repeat</keyword>
<dbReference type="Pfam" id="PF00931">
    <property type="entry name" value="NB-ARC"/>
    <property type="match status" value="1"/>
</dbReference>
<feature type="domain" description="Disease resistance protein winged helix" evidence="7">
    <location>
        <begin position="438"/>
        <end position="512"/>
    </location>
</feature>
<dbReference type="InterPro" id="IPR058922">
    <property type="entry name" value="WHD_DRP"/>
</dbReference>
<dbReference type="InterPro" id="IPR041118">
    <property type="entry name" value="Rx_N"/>
</dbReference>
<protein>
    <submittedName>
        <fullName evidence="8">NB-ARC</fullName>
    </submittedName>
</protein>
<feature type="region of interest" description="Disordered" evidence="4">
    <location>
        <begin position="524"/>
        <end position="543"/>
    </location>
</feature>
<dbReference type="FunFam" id="1.10.10.10:FF:000322">
    <property type="entry name" value="Probable disease resistance protein At1g63360"/>
    <property type="match status" value="1"/>
</dbReference>
<dbReference type="Pfam" id="PF18052">
    <property type="entry name" value="Rx_N"/>
    <property type="match status" value="1"/>
</dbReference>
<sequence>MADSITQAVVSPVIDRIIDQLIDVLKFQRDVSGQVQILQDKQKWIRSFLRDADAIMHQEEGQQLRTTVSLLTDIAYDSEDVIDIYNLKIVPMGGGDRGGFIGLLKKATSIFKKRYHIHQVGNEIEAINARLSQIREMQNMVGASTDNRRIQRGWRRSYAHEQEERVVGLDVDIDKLVQELNNEEADARVVSIVGIGGSGKSTLARRLYNHVLVKKHFDCRSWVFISQQWGSRDVLEKILIQTSSPTKEERELIDKMKNEELVEKLYHFLEERLYLVVLDDIWETKAWDELSHAFPRGKVGSKFILTTRCHSVPRHVDPHCVVHGPQSLTNDEAWELLSKKTKIREESSSQENIELCKLGKEMVKRCGGLPLAVVVLGGLLATRSSLPEWKKLNQDIGPQLRAAGREGTQQEGKVTSILELSYHDLPYHLKSYFLFLGLFPSNADIQAKEMIHMWIAERFILSSEIDREHTLESAGEEWLEELIERSLIEVGERDTDGRVETCRMHDLIRDLCLEKARERNFLEILSPSSPSNPNGSSSTNGTDAPKVRRIALHVANDSAFTRRFLLEHRNLSIRSLLYFGSGLELSEPEWETVCTNLPVIRICQ</sequence>
<keyword evidence="3" id="KW-0611">Plant defense</keyword>
<evidence type="ECO:0000259" key="6">
    <source>
        <dbReference type="Pfam" id="PF18052"/>
    </source>
</evidence>
<dbReference type="Proteomes" id="UP001370490">
    <property type="component" value="Unassembled WGS sequence"/>
</dbReference>
<dbReference type="CDD" id="cd14798">
    <property type="entry name" value="RX-CC_like"/>
    <property type="match status" value="1"/>
</dbReference>
<dbReference type="AlphaFoldDB" id="A0AAN8W594"/>